<dbReference type="AlphaFoldDB" id="A0A1G9XF45"/>
<dbReference type="OrthoDB" id="9792527at2"/>
<proteinExistence type="predicted"/>
<dbReference type="GO" id="GO:0003677">
    <property type="term" value="F:DNA binding"/>
    <property type="evidence" value="ECO:0007669"/>
    <property type="project" value="UniProtKB-KW"/>
</dbReference>
<dbReference type="InterPro" id="IPR036390">
    <property type="entry name" value="WH_DNA-bd_sf"/>
</dbReference>
<keyword evidence="1" id="KW-0238">DNA-binding</keyword>
<gene>
    <name evidence="1" type="ORF">SAMN04489726_4162</name>
</gene>
<dbReference type="eggNOG" id="COG1733">
    <property type="taxonomic scope" value="Bacteria"/>
</dbReference>
<reference evidence="1 2" key="1">
    <citation type="submission" date="2016-10" db="EMBL/GenBank/DDBJ databases">
        <authorList>
            <person name="de Groot N.N."/>
        </authorList>
    </citation>
    <scope>NUCLEOTIDE SEQUENCE [LARGE SCALE GENOMIC DNA]</scope>
    <source>
        <strain evidence="1 2">DSM 44149</strain>
    </source>
</reference>
<organism evidence="1 2">
    <name type="scientific">Allokutzneria albata</name>
    <name type="common">Kibdelosporangium albatum</name>
    <dbReference type="NCBI Taxonomy" id="211114"/>
    <lineage>
        <taxon>Bacteria</taxon>
        <taxon>Bacillati</taxon>
        <taxon>Actinomycetota</taxon>
        <taxon>Actinomycetes</taxon>
        <taxon>Pseudonocardiales</taxon>
        <taxon>Pseudonocardiaceae</taxon>
        <taxon>Allokutzneria</taxon>
    </lineage>
</organism>
<evidence type="ECO:0000313" key="2">
    <source>
        <dbReference type="Proteomes" id="UP000183376"/>
    </source>
</evidence>
<dbReference type="RefSeq" id="WP_030430548.1">
    <property type="nucleotide sequence ID" value="NZ_JOEF01000013.1"/>
</dbReference>
<accession>A0A1G9XF45</accession>
<name>A0A1G9XF45_ALLAB</name>
<sequence>MSTSHPPGAAASVTRALEEIGDFEVLLVLTHVFCGVETEEELLATAGPRRDEAKELLQRMIEYGFLERRPRLQRSTMAWAYEVTRKGEELREVVTLLERFGERWAGPDAELLPYPRERVAR</sequence>
<dbReference type="STRING" id="211114.SAMN04489726_4162"/>
<protein>
    <submittedName>
        <fullName evidence="1">DNA-binding transcriptional regulator, HxlR family</fullName>
    </submittedName>
</protein>
<keyword evidence="2" id="KW-1185">Reference proteome</keyword>
<dbReference type="EMBL" id="LT629701">
    <property type="protein sequence ID" value="SDM95171.1"/>
    <property type="molecule type" value="Genomic_DNA"/>
</dbReference>
<dbReference type="Proteomes" id="UP000183376">
    <property type="component" value="Chromosome I"/>
</dbReference>
<dbReference type="Gene3D" id="1.10.10.10">
    <property type="entry name" value="Winged helix-like DNA-binding domain superfamily/Winged helix DNA-binding domain"/>
    <property type="match status" value="1"/>
</dbReference>
<evidence type="ECO:0000313" key="1">
    <source>
        <dbReference type="EMBL" id="SDM95171.1"/>
    </source>
</evidence>
<dbReference type="SUPFAM" id="SSF46785">
    <property type="entry name" value="Winged helix' DNA-binding domain"/>
    <property type="match status" value="1"/>
</dbReference>
<dbReference type="InterPro" id="IPR036388">
    <property type="entry name" value="WH-like_DNA-bd_sf"/>
</dbReference>